<dbReference type="EMBL" id="ACOM01000005">
    <property type="protein sequence ID" value="EEP54692.1"/>
    <property type="molecule type" value="Genomic_DNA"/>
</dbReference>
<name>C4IHI4_CLOBU</name>
<proteinExistence type="predicted"/>
<sequence>MSKTLKLLLKLIREFEIEEIKNLMNYGLTLKETLRCYEVAIN</sequence>
<evidence type="ECO:0000313" key="1">
    <source>
        <dbReference type="EMBL" id="EEP54692.1"/>
    </source>
</evidence>
<dbReference type="Proteomes" id="UP000003081">
    <property type="component" value="Unassembled WGS sequence"/>
</dbReference>
<reference evidence="1 2" key="1">
    <citation type="submission" date="2009-08" db="EMBL/GenBank/DDBJ databases">
        <authorList>
            <person name="Shrivastava S."/>
            <person name="Brinkac L.B."/>
            <person name="Brown J.L."/>
            <person name="Bruce D.B."/>
            <person name="Detter C."/>
            <person name="Green L.D."/>
            <person name="Munk C.A."/>
            <person name="Rogers Y.C."/>
            <person name="Tapia R."/>
            <person name="Sims D.R."/>
            <person name="Smith L.A."/>
            <person name="Smith T.J."/>
            <person name="Sutton G."/>
            <person name="Brettin T."/>
        </authorList>
    </citation>
    <scope>NUCLEOTIDE SEQUENCE [LARGE SCALE GENOMIC DNA]</scope>
    <source>
        <strain evidence="2">E4 str. BoNT E BL5262</strain>
    </source>
</reference>
<accession>C4IHI4</accession>
<dbReference type="RefSeq" id="WP_003415440.1">
    <property type="nucleotide sequence ID" value="NZ_ACOM01000005.1"/>
</dbReference>
<protein>
    <submittedName>
        <fullName evidence="1">Uncharacterized protein</fullName>
    </submittedName>
</protein>
<dbReference type="HOGENOM" id="CLU_3249415_0_0_9"/>
<gene>
    <name evidence="1" type="ORF">CLP_2715</name>
</gene>
<evidence type="ECO:0000313" key="2">
    <source>
        <dbReference type="Proteomes" id="UP000003081"/>
    </source>
</evidence>
<dbReference type="AlphaFoldDB" id="C4IHI4"/>
<keyword evidence="2" id="KW-1185">Reference proteome</keyword>
<comment type="caution">
    <text evidence="1">The sequence shown here is derived from an EMBL/GenBank/DDBJ whole genome shotgun (WGS) entry which is preliminary data.</text>
</comment>
<organism evidence="1 2">
    <name type="scientific">Clostridium butyricum E4 str. BoNT E BL5262</name>
    <dbReference type="NCBI Taxonomy" id="632245"/>
    <lineage>
        <taxon>Bacteria</taxon>
        <taxon>Bacillati</taxon>
        <taxon>Bacillota</taxon>
        <taxon>Clostridia</taxon>
        <taxon>Eubacteriales</taxon>
        <taxon>Clostridiaceae</taxon>
        <taxon>Clostridium</taxon>
    </lineage>
</organism>